<protein>
    <recommendedName>
        <fullName evidence="4">HK97 gp10 family phage protein</fullName>
    </recommendedName>
</protein>
<reference evidence="2 3" key="1">
    <citation type="journal article" date="2019" name="Int. J. Syst. Evol. Microbiol.">
        <title>The Global Catalogue of Microorganisms (GCM) 10K type strain sequencing project: providing services to taxonomists for standard genome sequencing and annotation.</title>
        <authorList>
            <consortium name="The Broad Institute Genomics Platform"/>
            <consortium name="The Broad Institute Genome Sequencing Center for Infectious Disease"/>
            <person name="Wu L."/>
            <person name="Ma J."/>
        </authorList>
    </citation>
    <scope>NUCLEOTIDE SEQUENCE [LARGE SCALE GENOMIC DNA]</scope>
    <source>
        <strain evidence="2 3">JCM 15313</strain>
    </source>
</reference>
<accession>A0ABN2SXM3</accession>
<dbReference type="EMBL" id="BAAAPC010000007">
    <property type="protein sequence ID" value="GAA1994374.1"/>
    <property type="molecule type" value="Genomic_DNA"/>
</dbReference>
<proteinExistence type="predicted"/>
<dbReference type="RefSeq" id="WP_344161705.1">
    <property type="nucleotide sequence ID" value="NZ_BAAAPC010000007.1"/>
</dbReference>
<comment type="caution">
    <text evidence="2">The sequence shown here is derived from an EMBL/GenBank/DDBJ whole genome shotgun (WGS) entry which is preliminary data.</text>
</comment>
<evidence type="ECO:0000313" key="2">
    <source>
        <dbReference type="EMBL" id="GAA1994374.1"/>
    </source>
</evidence>
<sequence length="114" mass="12764">MTLKMRLRLTQARKGAEAATARGLGKAAEHLLGESRQEVPLEEGTLSRSGTSVVDRSDLNAAVYYDTVYAVRQHEELTWRHDAGRKAKYLEDPLNREQQTMLALVAAEVRRALT</sequence>
<feature type="region of interest" description="Disordered" evidence="1">
    <location>
        <begin position="33"/>
        <end position="52"/>
    </location>
</feature>
<keyword evidence="3" id="KW-1185">Reference proteome</keyword>
<evidence type="ECO:0008006" key="4">
    <source>
        <dbReference type="Google" id="ProtNLM"/>
    </source>
</evidence>
<name>A0ABN2SXM3_9ACTN</name>
<dbReference type="Proteomes" id="UP001501585">
    <property type="component" value="Unassembled WGS sequence"/>
</dbReference>
<organism evidence="2 3">
    <name type="scientific">Nocardiopsis rhodophaea</name>
    <dbReference type="NCBI Taxonomy" id="280238"/>
    <lineage>
        <taxon>Bacteria</taxon>
        <taxon>Bacillati</taxon>
        <taxon>Actinomycetota</taxon>
        <taxon>Actinomycetes</taxon>
        <taxon>Streptosporangiales</taxon>
        <taxon>Nocardiopsidaceae</taxon>
        <taxon>Nocardiopsis</taxon>
    </lineage>
</organism>
<gene>
    <name evidence="2" type="ORF">GCM10009799_20600</name>
</gene>
<evidence type="ECO:0000256" key="1">
    <source>
        <dbReference type="SAM" id="MobiDB-lite"/>
    </source>
</evidence>
<evidence type="ECO:0000313" key="3">
    <source>
        <dbReference type="Proteomes" id="UP001501585"/>
    </source>
</evidence>